<dbReference type="AlphaFoldDB" id="T1IKN6"/>
<dbReference type="Gene3D" id="2.40.70.10">
    <property type="entry name" value="Acid Proteases"/>
    <property type="match status" value="1"/>
</dbReference>
<evidence type="ECO:0000313" key="4">
    <source>
        <dbReference type="Proteomes" id="UP000014500"/>
    </source>
</evidence>
<dbReference type="Proteomes" id="UP000014500">
    <property type="component" value="Unassembled WGS sequence"/>
</dbReference>
<dbReference type="OMA" id="KRECHIP"/>
<keyword evidence="4" id="KW-1185">Reference proteome</keyword>
<organism evidence="3 4">
    <name type="scientific">Strigamia maritima</name>
    <name type="common">European centipede</name>
    <name type="synonym">Geophilus maritimus</name>
    <dbReference type="NCBI Taxonomy" id="126957"/>
    <lineage>
        <taxon>Eukaryota</taxon>
        <taxon>Metazoa</taxon>
        <taxon>Ecdysozoa</taxon>
        <taxon>Arthropoda</taxon>
        <taxon>Myriapoda</taxon>
        <taxon>Chilopoda</taxon>
        <taxon>Pleurostigmophora</taxon>
        <taxon>Geophilomorpha</taxon>
        <taxon>Linotaeniidae</taxon>
        <taxon>Strigamia</taxon>
    </lineage>
</organism>
<dbReference type="InterPro" id="IPR041588">
    <property type="entry name" value="Integrase_H2C2"/>
</dbReference>
<dbReference type="PANTHER" id="PTHR37984">
    <property type="entry name" value="PROTEIN CBG26694"/>
    <property type="match status" value="1"/>
</dbReference>
<dbReference type="PANTHER" id="PTHR37984:SF9">
    <property type="entry name" value="INTEGRASE CATALYTIC DOMAIN-CONTAINING PROTEIN"/>
    <property type="match status" value="1"/>
</dbReference>
<dbReference type="eggNOG" id="KOG0017">
    <property type="taxonomic scope" value="Eukaryota"/>
</dbReference>
<dbReference type="Gene3D" id="3.30.70.270">
    <property type="match status" value="1"/>
</dbReference>
<evidence type="ECO:0000259" key="2">
    <source>
        <dbReference type="Pfam" id="PF17921"/>
    </source>
</evidence>
<sequence>MRGQTIEMYVDTGSSVNVISMDIWNCMRRQGEQLKSPINQVFAYGQTTPLKIVGEIEITARYGKKTTKCTFSVTDKHYPSLLGDEACETLDIVKFHQGVYQLSSTQTTRKSIEQLTTEYESIFTGLGKLNDYQAKIELIEGAKIGHQIIRRIPHHVRQKVETEIERLMTMGVIEAVPDPTDPNLVLNPLRPVVKKDGSTRLCLAAMKLNTIVKKPKCLFPLVDDMINEMSDFHRASELDFNEAFQQIKLDMDSRNLTAFATESGTYRFTRLIYGISIAAEHVAPKSLSLKTIREATQSDETLLRVIAATANNRWTKDITQYDKIKAELAVVGGIILRESRIVIPSRLRKQVLDIAHEGHQGIVKTKALIRSKVWWPGIDAQIEERIADCIQCQTQAQTERSQPL</sequence>
<accession>T1IKN6</accession>
<reference evidence="4" key="1">
    <citation type="submission" date="2011-05" db="EMBL/GenBank/DDBJ databases">
        <authorList>
            <person name="Richards S.R."/>
            <person name="Qu J."/>
            <person name="Jiang H."/>
            <person name="Jhangiani S.N."/>
            <person name="Agravi P."/>
            <person name="Goodspeed R."/>
            <person name="Gross S."/>
            <person name="Mandapat C."/>
            <person name="Jackson L."/>
            <person name="Mathew T."/>
            <person name="Pu L."/>
            <person name="Thornton R."/>
            <person name="Saada N."/>
            <person name="Wilczek-Boney K.B."/>
            <person name="Lee S."/>
            <person name="Kovar C."/>
            <person name="Wu Y."/>
            <person name="Scherer S.E."/>
            <person name="Worley K.C."/>
            <person name="Muzny D.M."/>
            <person name="Gibbs R."/>
        </authorList>
    </citation>
    <scope>NUCLEOTIDE SEQUENCE</scope>
    <source>
        <strain evidence="4">Brora</strain>
    </source>
</reference>
<dbReference type="Pfam" id="PF17921">
    <property type="entry name" value="Integrase_H2C2"/>
    <property type="match status" value="1"/>
</dbReference>
<dbReference type="FunFam" id="1.10.340.70:FF:000003">
    <property type="entry name" value="Protein CBG25708"/>
    <property type="match status" value="1"/>
</dbReference>
<dbReference type="EC" id="2.7.7.49" evidence="1"/>
<proteinExistence type="predicted"/>
<dbReference type="Gene3D" id="1.10.340.70">
    <property type="match status" value="1"/>
</dbReference>
<name>T1IKN6_STRMM</name>
<dbReference type="SUPFAM" id="SSF50630">
    <property type="entry name" value="Acid proteases"/>
    <property type="match status" value="1"/>
</dbReference>
<evidence type="ECO:0000256" key="1">
    <source>
        <dbReference type="ARBA" id="ARBA00012493"/>
    </source>
</evidence>
<feature type="domain" description="Integrase zinc-binding" evidence="2">
    <location>
        <begin position="343"/>
        <end position="395"/>
    </location>
</feature>
<protein>
    <recommendedName>
        <fullName evidence="1">RNA-directed DNA polymerase</fullName>
        <ecNumber evidence="1">2.7.7.49</ecNumber>
    </recommendedName>
</protein>
<dbReference type="Gene3D" id="3.10.10.10">
    <property type="entry name" value="HIV Type 1 Reverse Transcriptase, subunit A, domain 1"/>
    <property type="match status" value="1"/>
</dbReference>
<dbReference type="EnsemblMetazoa" id="SMAR001488-RA">
    <property type="protein sequence ID" value="SMAR001488-PA"/>
    <property type="gene ID" value="SMAR001488"/>
</dbReference>
<dbReference type="InterPro" id="IPR043502">
    <property type="entry name" value="DNA/RNA_pol_sf"/>
</dbReference>
<dbReference type="InterPro" id="IPR021109">
    <property type="entry name" value="Peptidase_aspartic_dom_sf"/>
</dbReference>
<dbReference type="InterPro" id="IPR043128">
    <property type="entry name" value="Rev_trsase/Diguanyl_cyclase"/>
</dbReference>
<dbReference type="EMBL" id="JH430578">
    <property type="status" value="NOT_ANNOTATED_CDS"/>
    <property type="molecule type" value="Genomic_DNA"/>
</dbReference>
<dbReference type="HOGENOM" id="CLU_682107_0_0_1"/>
<reference evidence="3" key="2">
    <citation type="submission" date="2015-02" db="UniProtKB">
        <authorList>
            <consortium name="EnsemblMetazoa"/>
        </authorList>
    </citation>
    <scope>IDENTIFICATION</scope>
</reference>
<evidence type="ECO:0000313" key="3">
    <source>
        <dbReference type="EnsemblMetazoa" id="SMAR001488-PA"/>
    </source>
</evidence>
<dbReference type="InterPro" id="IPR050951">
    <property type="entry name" value="Retrovirus_Pol_polyprotein"/>
</dbReference>
<dbReference type="SUPFAM" id="SSF56672">
    <property type="entry name" value="DNA/RNA polymerases"/>
    <property type="match status" value="1"/>
</dbReference>
<dbReference type="STRING" id="126957.T1IKN6"/>
<dbReference type="PhylomeDB" id="T1IKN6"/>
<dbReference type="GO" id="GO:0003964">
    <property type="term" value="F:RNA-directed DNA polymerase activity"/>
    <property type="evidence" value="ECO:0007669"/>
    <property type="project" value="UniProtKB-EC"/>
</dbReference>